<sequence length="284" mass="33701">MKHIVIMQGHRTDANRYVQQYLTNEKDEVYFIDTNIVSIDTIPQIISEQTEQDQENYQIHVISNSHYVTATDGEFPQLKDFLIQWSLSHPNSCYVGRIKEHYQKELENSTDRKIFPEENRRVIKQPTHTFLPWCASFFSKPTKIKPPIEILESNEIFFKASDNNSFLRKLNLHLNSKHFTREKILDFFNEIKKPSRGRYDFIHNCSSISKFLVFFKARRNADEVNFWHTETYQTAVKLLKDAYIQRAHDVTAINRKAEEDIFLDYFRGNAPIHAKETSSRKNFK</sequence>
<dbReference type="EMBL" id="LNXU01000019">
    <property type="protein sequence ID" value="KTC73652.1"/>
    <property type="molecule type" value="Genomic_DNA"/>
</dbReference>
<evidence type="ECO:0000313" key="2">
    <source>
        <dbReference type="Proteomes" id="UP000054695"/>
    </source>
</evidence>
<protein>
    <submittedName>
        <fullName evidence="1">Uncharacterized protein</fullName>
    </submittedName>
</protein>
<dbReference type="RefSeq" id="WP_058459897.1">
    <property type="nucleotide sequence ID" value="NZ_CAAAIY010000048.1"/>
</dbReference>
<gene>
    <name evidence="1" type="ORF">Lboz_2298</name>
</gene>
<reference evidence="1 2" key="1">
    <citation type="submission" date="2015-11" db="EMBL/GenBank/DDBJ databases">
        <title>Genomic analysis of 38 Legionella species identifies large and diverse effector repertoires.</title>
        <authorList>
            <person name="Burstein D."/>
            <person name="Amaro F."/>
            <person name="Zusman T."/>
            <person name="Lifshitz Z."/>
            <person name="Cohen O."/>
            <person name="Gilbert J.A."/>
            <person name="Pupko T."/>
            <person name="Shuman H.A."/>
            <person name="Segal G."/>
        </authorList>
    </citation>
    <scope>NUCLEOTIDE SEQUENCE [LARGE SCALE GENOMIC DNA]</scope>
    <source>
        <strain evidence="1 2">WIGA</strain>
    </source>
</reference>
<evidence type="ECO:0000313" key="1">
    <source>
        <dbReference type="EMBL" id="KTC73652.1"/>
    </source>
</evidence>
<accession>A0A0W0RRF6</accession>
<name>A0A0W0RRF6_LEGBO</name>
<keyword evidence="2" id="KW-1185">Reference proteome</keyword>
<organism evidence="1 2">
    <name type="scientific">Legionella bozemanae</name>
    <name type="common">Fluoribacter bozemanae</name>
    <dbReference type="NCBI Taxonomy" id="447"/>
    <lineage>
        <taxon>Bacteria</taxon>
        <taxon>Pseudomonadati</taxon>
        <taxon>Pseudomonadota</taxon>
        <taxon>Gammaproteobacteria</taxon>
        <taxon>Legionellales</taxon>
        <taxon>Legionellaceae</taxon>
        <taxon>Legionella</taxon>
    </lineage>
</organism>
<dbReference type="Proteomes" id="UP000054695">
    <property type="component" value="Unassembled WGS sequence"/>
</dbReference>
<dbReference type="PATRIC" id="fig|447.4.peg.2433"/>
<proteinExistence type="predicted"/>
<dbReference type="AlphaFoldDB" id="A0A0W0RRF6"/>
<comment type="caution">
    <text evidence="1">The sequence shown here is derived from an EMBL/GenBank/DDBJ whole genome shotgun (WGS) entry which is preliminary data.</text>
</comment>